<dbReference type="GO" id="GO:0015031">
    <property type="term" value="P:protein transport"/>
    <property type="evidence" value="ECO:0007669"/>
    <property type="project" value="UniProtKB-KW"/>
</dbReference>
<name>A0AAQ3M3T8_9PEZI</name>
<dbReference type="Pfam" id="PF20652">
    <property type="entry name" value="Sec8_C"/>
    <property type="match status" value="1"/>
</dbReference>
<keyword evidence="2 4" id="KW-0268">Exocytosis</keyword>
<sequence>MSYMRAQPNGSSNRANGSDPNRLGRFDFDDTPETSADERSRSRGAGGYGYGAQPGEHVHGPPRVERQHANRRSKGPDDWNESRSRSGHGQRYGSAGSQVDEILKYIERNWNFMASDDCIPIKVALQLMDSSSLGLADQQDQFQEVHQQLQSALKIIVNEHHQGFNSSIGTFHKIQAAIHASQHRVRALRASMVQARGTLTTTRPELKALAANSQSYDQMLQIVSTIEHLQLVPERLEAEISEKRFLAAVDTLQEALALIRKSEMEDIGALGDLKVYLSNQEHSLTDILIEDLHSHLYLKSPYCEERWKSHTNFDNTIDSMVARDTRAVHGFLETYDGSKPMQEDTTRNPEVGTFYYIQLLVESLNKMAKLEVAVDAIEQRLPVELFRVVERSHGEVEQRHPQSIMRSTARRQQGAFEPSDGPDDERKAILEDLLMTLYAKFEAIAEGHRVLHEVTAAILKRDDQTEATALNRSFRELWKLLQSEIRSLLHDHLATNGNIAGQKSRAGNDSSANIFQQRSRDKTRKLFKLADTDSNATDLTTERDDLEFILKASVPGLVNTQKVQQAKKDRDADALNADRSATGHKLLVEPSVFNMGILLPPSLAFLNRLKDVVPAQSGVVAGTLTSFLDDFLINVFYPQLEETLLELCSRAMNELEAFQADPTATQKYSPRAIFKGTARFFELIETFCEMLDSLPHEQSFSQLVITQMRTYYDKCYQWCKTLLQRTVAGQDGAAIKMKLAADLVITGEVSDTVVELMNTFMKSQSADQQTSAGSLEKEANVLAEKESALLINMIKARRLEEADLISDRKFISALCTLHVSMKWLAARCQSLRYVSPRAVDLSNMQSNTTRRWTNNAHLPSAPSHVYLPLDAQTATQFDAVVTSFSELGNLVLRILHVDLRLHLLHGIYASMDTTYVLSQPYNDPNAAILTLTARLGTYGATTSAHLLPPQLAFLAAQLDVLANNALCTLVATIPAMDHHGIVRLQLNVLVLQQALKNIQPSATLERAARFYELSEMGPKEIVDKGIKEGYDTPDLKTLIRLCWNDERDAKLGTVDEVVGQL</sequence>
<evidence type="ECO:0000256" key="1">
    <source>
        <dbReference type="ARBA" id="ARBA00022448"/>
    </source>
</evidence>
<keyword evidence="3 4" id="KW-0653">Protein transport</keyword>
<dbReference type="GO" id="GO:0006893">
    <property type="term" value="P:Golgi to plasma membrane transport"/>
    <property type="evidence" value="ECO:0007669"/>
    <property type="project" value="TreeGrafter"/>
</dbReference>
<proteinExistence type="inferred from homology"/>
<dbReference type="Pfam" id="PF04048">
    <property type="entry name" value="Sec8_N"/>
    <property type="match status" value="1"/>
</dbReference>
<dbReference type="InterPro" id="IPR048630">
    <property type="entry name" value="Sec8_M"/>
</dbReference>
<feature type="domain" description="Exocyst complex component Sec8 middle helical bundle" evidence="7">
    <location>
        <begin position="348"/>
        <end position="603"/>
    </location>
</feature>
<dbReference type="PANTHER" id="PTHR14146:SF0">
    <property type="entry name" value="EXOCYST COMPLEX COMPONENT 4"/>
    <property type="match status" value="1"/>
</dbReference>
<protein>
    <recommendedName>
        <fullName evidence="4">Exocyst complex component Sec8</fullName>
    </recommendedName>
</protein>
<dbReference type="Proteomes" id="UP001303373">
    <property type="component" value="Chromosome 5"/>
</dbReference>
<dbReference type="PANTHER" id="PTHR14146">
    <property type="entry name" value="EXOCYST COMPLEX COMPONENT 4"/>
    <property type="match status" value="1"/>
</dbReference>
<organism evidence="8 9">
    <name type="scientific">Acrodontium crateriforme</name>
    <dbReference type="NCBI Taxonomy" id="150365"/>
    <lineage>
        <taxon>Eukaryota</taxon>
        <taxon>Fungi</taxon>
        <taxon>Dikarya</taxon>
        <taxon>Ascomycota</taxon>
        <taxon>Pezizomycotina</taxon>
        <taxon>Dothideomycetes</taxon>
        <taxon>Dothideomycetidae</taxon>
        <taxon>Mycosphaerellales</taxon>
        <taxon>Teratosphaeriaceae</taxon>
        <taxon>Acrodontium</taxon>
    </lineage>
</organism>
<dbReference type="GO" id="GO:0090522">
    <property type="term" value="P:vesicle tethering involved in exocytosis"/>
    <property type="evidence" value="ECO:0007669"/>
    <property type="project" value="UniProtKB-UniRule"/>
</dbReference>
<evidence type="ECO:0000313" key="8">
    <source>
        <dbReference type="EMBL" id="WPH00708.1"/>
    </source>
</evidence>
<accession>A0AAQ3M3T8</accession>
<evidence type="ECO:0000313" key="9">
    <source>
        <dbReference type="Proteomes" id="UP001303373"/>
    </source>
</evidence>
<comment type="similarity">
    <text evidence="4">Belongs to the SEC8 family.</text>
</comment>
<feature type="compositionally biased region" description="Basic and acidic residues" evidence="5">
    <location>
        <begin position="56"/>
        <end position="84"/>
    </location>
</feature>
<dbReference type="AlphaFoldDB" id="A0AAQ3M3T8"/>
<dbReference type="GO" id="GO:0000145">
    <property type="term" value="C:exocyst"/>
    <property type="evidence" value="ECO:0007669"/>
    <property type="project" value="UniProtKB-UniRule"/>
</dbReference>
<dbReference type="InterPro" id="IPR039682">
    <property type="entry name" value="Sec8/EXOC4"/>
</dbReference>
<dbReference type="GO" id="GO:0006904">
    <property type="term" value="P:vesicle docking involved in exocytosis"/>
    <property type="evidence" value="ECO:0007669"/>
    <property type="project" value="InterPro"/>
</dbReference>
<evidence type="ECO:0000259" key="6">
    <source>
        <dbReference type="Pfam" id="PF04048"/>
    </source>
</evidence>
<feature type="region of interest" description="Disordered" evidence="5">
    <location>
        <begin position="1"/>
        <end position="96"/>
    </location>
</feature>
<evidence type="ECO:0000256" key="4">
    <source>
        <dbReference type="RuleBase" id="RU367079"/>
    </source>
</evidence>
<comment type="function">
    <text evidence="4">Component of the exocyst complex involved in the docking of exocytic vesicles with fusion sites on the plasma membrane.</text>
</comment>
<feature type="compositionally biased region" description="Polar residues" evidence="5">
    <location>
        <begin position="8"/>
        <end position="19"/>
    </location>
</feature>
<feature type="region of interest" description="Disordered" evidence="5">
    <location>
        <begin position="397"/>
        <end position="424"/>
    </location>
</feature>
<dbReference type="InterPro" id="IPR007191">
    <property type="entry name" value="Sec8_exocyst_N"/>
</dbReference>
<evidence type="ECO:0000256" key="5">
    <source>
        <dbReference type="SAM" id="MobiDB-lite"/>
    </source>
</evidence>
<reference evidence="8 9" key="1">
    <citation type="submission" date="2023-11" db="EMBL/GenBank/DDBJ databases">
        <title>An acidophilic fungus is an integral part of prey digestion in a carnivorous sundew plant.</title>
        <authorList>
            <person name="Tsai I.J."/>
        </authorList>
    </citation>
    <scope>NUCLEOTIDE SEQUENCE [LARGE SCALE GENOMIC DNA]</scope>
    <source>
        <strain evidence="8">169a</strain>
    </source>
</reference>
<keyword evidence="1 4" id="KW-0813">Transport</keyword>
<dbReference type="EMBL" id="CP138584">
    <property type="protein sequence ID" value="WPH00708.1"/>
    <property type="molecule type" value="Genomic_DNA"/>
</dbReference>
<feature type="region of interest" description="Disordered" evidence="5">
    <location>
        <begin position="498"/>
        <end position="517"/>
    </location>
</feature>
<evidence type="ECO:0000259" key="7">
    <source>
        <dbReference type="Pfam" id="PF20652"/>
    </source>
</evidence>
<feature type="domain" description="Exocyst complex component Sec8 N-terminal" evidence="6">
    <location>
        <begin position="99"/>
        <end position="238"/>
    </location>
</feature>
<keyword evidence="9" id="KW-1185">Reference proteome</keyword>
<gene>
    <name evidence="8" type="ORF">R9X50_00353800</name>
</gene>
<evidence type="ECO:0000256" key="2">
    <source>
        <dbReference type="ARBA" id="ARBA00022483"/>
    </source>
</evidence>
<dbReference type="GO" id="GO:0006612">
    <property type="term" value="P:protein targeting to membrane"/>
    <property type="evidence" value="ECO:0007669"/>
    <property type="project" value="UniProtKB-UniRule"/>
</dbReference>
<evidence type="ECO:0000256" key="3">
    <source>
        <dbReference type="ARBA" id="ARBA00022927"/>
    </source>
</evidence>